<comment type="caution">
    <text evidence="3">The sequence shown here is derived from an EMBL/GenBank/DDBJ whole genome shotgun (WGS) entry which is preliminary data.</text>
</comment>
<reference evidence="4" key="1">
    <citation type="journal article" date="2019" name="Int. J. Syst. Evol. Microbiol.">
        <title>The Global Catalogue of Microorganisms (GCM) 10K type strain sequencing project: providing services to taxonomists for standard genome sequencing and annotation.</title>
        <authorList>
            <consortium name="The Broad Institute Genomics Platform"/>
            <consortium name="The Broad Institute Genome Sequencing Center for Infectious Disease"/>
            <person name="Wu L."/>
            <person name="Ma J."/>
        </authorList>
    </citation>
    <scope>NUCLEOTIDE SEQUENCE [LARGE SCALE GENOMIC DNA]</scope>
    <source>
        <strain evidence="4">CCM 8479</strain>
    </source>
</reference>
<dbReference type="RefSeq" id="WP_344644264.1">
    <property type="nucleotide sequence ID" value="NZ_BAAASS010000007.1"/>
</dbReference>
<feature type="compositionally biased region" description="Low complexity" evidence="1">
    <location>
        <begin position="118"/>
        <end position="138"/>
    </location>
</feature>
<evidence type="ECO:0000256" key="2">
    <source>
        <dbReference type="SAM" id="Phobius"/>
    </source>
</evidence>
<dbReference type="EMBL" id="JBHSKL010000034">
    <property type="protein sequence ID" value="MFC5227622.1"/>
    <property type="molecule type" value="Genomic_DNA"/>
</dbReference>
<evidence type="ECO:0000313" key="4">
    <source>
        <dbReference type="Proteomes" id="UP001596156"/>
    </source>
</evidence>
<sequence>MTPNTPAPRPDESPGRTGPRLRGRHRKPRPRKILLAAGGLALTAGALGLVRLASAPGGEDIGVEAAPRPSTSTGPARTVTDGTPDTSPPTPVAGPSSPTPLGGQNTTPLTPDTPAPSAPTRSPATSAPAVPSASTAPSTVPPPKPTTRAPGPVTPPPPAPPRTRTPPPAPPDPPPNRPSEPTPAPHPGLCVPVIGLCIGGAG</sequence>
<feature type="compositionally biased region" description="Pro residues" evidence="1">
    <location>
        <begin position="152"/>
        <end position="186"/>
    </location>
</feature>
<keyword evidence="2" id="KW-0472">Membrane</keyword>
<feature type="transmembrane region" description="Helical" evidence="2">
    <location>
        <begin position="33"/>
        <end position="53"/>
    </location>
</feature>
<organism evidence="3 4">
    <name type="scientific">Streptomyces fimbriatus</name>
    <dbReference type="NCBI Taxonomy" id="68197"/>
    <lineage>
        <taxon>Bacteria</taxon>
        <taxon>Bacillati</taxon>
        <taxon>Actinomycetota</taxon>
        <taxon>Actinomycetes</taxon>
        <taxon>Kitasatosporales</taxon>
        <taxon>Streptomycetaceae</taxon>
        <taxon>Streptomyces</taxon>
    </lineage>
</organism>
<feature type="region of interest" description="Disordered" evidence="1">
    <location>
        <begin position="58"/>
        <end position="189"/>
    </location>
</feature>
<name>A0ABW0DDX4_STRFI</name>
<evidence type="ECO:0000256" key="1">
    <source>
        <dbReference type="SAM" id="MobiDB-lite"/>
    </source>
</evidence>
<proteinExistence type="predicted"/>
<evidence type="ECO:0000313" key="3">
    <source>
        <dbReference type="EMBL" id="MFC5227622.1"/>
    </source>
</evidence>
<gene>
    <name evidence="3" type="ORF">ACFPN6_24255</name>
</gene>
<feature type="region of interest" description="Disordered" evidence="1">
    <location>
        <begin position="1"/>
        <end position="32"/>
    </location>
</feature>
<protein>
    <submittedName>
        <fullName evidence="3">Uncharacterized protein</fullName>
    </submittedName>
</protein>
<feature type="compositionally biased region" description="Basic residues" evidence="1">
    <location>
        <begin position="19"/>
        <end position="32"/>
    </location>
</feature>
<keyword evidence="2" id="KW-0812">Transmembrane</keyword>
<keyword evidence="4" id="KW-1185">Reference proteome</keyword>
<accession>A0ABW0DDX4</accession>
<dbReference type="Proteomes" id="UP001596156">
    <property type="component" value="Unassembled WGS sequence"/>
</dbReference>
<keyword evidence="2" id="KW-1133">Transmembrane helix</keyword>